<keyword evidence="8" id="KW-0813">Transport</keyword>
<keyword evidence="5 8" id="KW-1133">Transmembrane helix</keyword>
<dbReference type="STRING" id="1257118.L8H0R8"/>
<name>L8H0R8_ACACF</name>
<dbReference type="KEGG" id="acan:ACA1_151300"/>
<evidence type="ECO:0000256" key="1">
    <source>
        <dbReference type="ARBA" id="ARBA00004304"/>
    </source>
</evidence>
<dbReference type="InterPro" id="IPR038552">
    <property type="entry name" value="Tim21_IMS_sf"/>
</dbReference>
<keyword evidence="8" id="KW-0811">Translocation</keyword>
<dbReference type="GO" id="GO:0005744">
    <property type="term" value="C:TIM23 mitochondrial import inner membrane translocase complex"/>
    <property type="evidence" value="ECO:0007669"/>
    <property type="project" value="UniProtKB-UniRule"/>
</dbReference>
<evidence type="ECO:0000256" key="2">
    <source>
        <dbReference type="ARBA" id="ARBA00010867"/>
    </source>
</evidence>
<evidence type="ECO:0000256" key="5">
    <source>
        <dbReference type="ARBA" id="ARBA00022989"/>
    </source>
</evidence>
<dbReference type="Pfam" id="PF08294">
    <property type="entry name" value="TIM21"/>
    <property type="match status" value="1"/>
</dbReference>
<evidence type="ECO:0000313" key="10">
    <source>
        <dbReference type="EMBL" id="ELR18817.1"/>
    </source>
</evidence>
<comment type="function">
    <text evidence="8">Essential component of the TIM23 complex, a complex that mediates the translocation of transit peptide-containing proteins across the mitochondrial inner membrane.</text>
</comment>
<keyword evidence="7 8" id="KW-0472">Membrane</keyword>
<keyword evidence="6 8" id="KW-0496">Mitochondrion</keyword>
<dbReference type="GO" id="GO:0030150">
    <property type="term" value="P:protein import into mitochondrial matrix"/>
    <property type="evidence" value="ECO:0007669"/>
    <property type="project" value="UniProtKB-UniRule"/>
</dbReference>
<comment type="subcellular location">
    <subcellularLocation>
        <location evidence="8">Mitochondrion inner membrane</location>
        <topology evidence="8">Single-pass membrane protein</topology>
    </subcellularLocation>
    <subcellularLocation>
        <location evidence="1">Mitochondrion membrane</location>
        <topology evidence="1">Single-pass membrane protein</topology>
    </subcellularLocation>
</comment>
<dbReference type="InterPro" id="IPR013261">
    <property type="entry name" value="Tim21"/>
</dbReference>
<comment type="subunit">
    <text evidence="8">Component of the TIM23 complex.</text>
</comment>
<sequence length="235" mass="24969">MQRSAVCTSGRALLGGRVSLATACTRPVGIVGRRGVWEGALYSRPQPQQQSLGRRRFATDSNGGQKEPPSGTKGGLQAAKPSGQGTAVTVAQKVVEGGKDAGYGLVILGGVVLLGAAAYQLFSAGFAPSSPQHVYSKASDLLRRDPEVQKLLGPNIKTYGEETSRRRRGLQSTKYFNAATQRDHVRVLFSAEGDVNAADVIADVTASGQFYLLTVEVPVTGEKLVYTNTGKFERR</sequence>
<dbReference type="AlphaFoldDB" id="L8H0R8"/>
<proteinExistence type="inferred from homology"/>
<dbReference type="Proteomes" id="UP000011083">
    <property type="component" value="Unassembled WGS sequence"/>
</dbReference>
<keyword evidence="3 8" id="KW-0812">Transmembrane</keyword>
<keyword evidence="8" id="KW-0653">Protein transport</keyword>
<protein>
    <recommendedName>
        <fullName evidence="8">Mitochondrial import inner membrane translocase subunit Tim21</fullName>
    </recommendedName>
</protein>
<dbReference type="PANTHER" id="PTHR13032">
    <property type="entry name" value="MITOCHONDRIAL IMPORT INNER MEMBRANE TRANSLOCASE SUBUNIT TIM21"/>
    <property type="match status" value="1"/>
</dbReference>
<reference evidence="10 11" key="1">
    <citation type="journal article" date="2013" name="Genome Biol.">
        <title>Genome of Acanthamoeba castellanii highlights extensive lateral gene transfer and early evolution of tyrosine kinase signaling.</title>
        <authorList>
            <person name="Clarke M."/>
            <person name="Lohan A.J."/>
            <person name="Liu B."/>
            <person name="Lagkouvardos I."/>
            <person name="Roy S."/>
            <person name="Zafar N."/>
            <person name="Bertelli C."/>
            <person name="Schilde C."/>
            <person name="Kianianmomeni A."/>
            <person name="Burglin T.R."/>
            <person name="Frech C."/>
            <person name="Turcotte B."/>
            <person name="Kopec K.O."/>
            <person name="Synnott J.M."/>
            <person name="Choo C."/>
            <person name="Paponov I."/>
            <person name="Finkler A."/>
            <person name="Soon Heng Tan C."/>
            <person name="Hutchins A.P."/>
            <person name="Weinmeier T."/>
            <person name="Rattei T."/>
            <person name="Chu J.S."/>
            <person name="Gimenez G."/>
            <person name="Irimia M."/>
            <person name="Rigden D.J."/>
            <person name="Fitzpatrick D.A."/>
            <person name="Lorenzo-Morales J."/>
            <person name="Bateman A."/>
            <person name="Chiu C.H."/>
            <person name="Tang P."/>
            <person name="Hegemann P."/>
            <person name="Fromm H."/>
            <person name="Raoult D."/>
            <person name="Greub G."/>
            <person name="Miranda-Saavedra D."/>
            <person name="Chen N."/>
            <person name="Nash P."/>
            <person name="Ginger M.L."/>
            <person name="Horn M."/>
            <person name="Schaap P."/>
            <person name="Caler L."/>
            <person name="Loftus B."/>
        </authorList>
    </citation>
    <scope>NUCLEOTIDE SEQUENCE [LARGE SCALE GENOMIC DNA]</scope>
    <source>
        <strain evidence="10 11">Neff</strain>
    </source>
</reference>
<evidence type="ECO:0000256" key="9">
    <source>
        <dbReference type="SAM" id="MobiDB-lite"/>
    </source>
</evidence>
<evidence type="ECO:0000256" key="8">
    <source>
        <dbReference type="RuleBase" id="RU367142"/>
    </source>
</evidence>
<feature type="transmembrane region" description="Helical" evidence="8">
    <location>
        <begin position="101"/>
        <end position="122"/>
    </location>
</feature>
<gene>
    <name evidence="10" type="ORF">ACA1_151300</name>
</gene>
<dbReference type="VEuPathDB" id="AmoebaDB:ACA1_151300"/>
<evidence type="ECO:0000256" key="6">
    <source>
        <dbReference type="ARBA" id="ARBA00023128"/>
    </source>
</evidence>
<comment type="similarity">
    <text evidence="2 8">Belongs to the TIM21 family.</text>
</comment>
<evidence type="ECO:0000256" key="7">
    <source>
        <dbReference type="ARBA" id="ARBA00023136"/>
    </source>
</evidence>
<dbReference type="GeneID" id="14919614"/>
<keyword evidence="4" id="KW-0809">Transit peptide</keyword>
<organism evidence="10 11">
    <name type="scientific">Acanthamoeba castellanii (strain ATCC 30010 / Neff)</name>
    <dbReference type="NCBI Taxonomy" id="1257118"/>
    <lineage>
        <taxon>Eukaryota</taxon>
        <taxon>Amoebozoa</taxon>
        <taxon>Discosea</taxon>
        <taxon>Longamoebia</taxon>
        <taxon>Centramoebida</taxon>
        <taxon>Acanthamoebidae</taxon>
        <taxon>Acanthamoeba</taxon>
    </lineage>
</organism>
<keyword evidence="11" id="KW-1185">Reference proteome</keyword>
<evidence type="ECO:0000256" key="3">
    <source>
        <dbReference type="ARBA" id="ARBA00022692"/>
    </source>
</evidence>
<dbReference type="PANTHER" id="PTHR13032:SF6">
    <property type="entry name" value="MITOCHONDRIAL IMPORT INNER MEMBRANE TRANSLOCASE SUBUNIT TIM21"/>
    <property type="match status" value="1"/>
</dbReference>
<evidence type="ECO:0000256" key="4">
    <source>
        <dbReference type="ARBA" id="ARBA00022946"/>
    </source>
</evidence>
<dbReference type="OrthoDB" id="436405at2759"/>
<dbReference type="Gene3D" id="3.10.450.320">
    <property type="entry name" value="Mitochondrial import inner membrane translocase subunit Tim21"/>
    <property type="match status" value="1"/>
</dbReference>
<accession>L8H0R8</accession>
<dbReference type="EMBL" id="KB007942">
    <property type="protein sequence ID" value="ELR18817.1"/>
    <property type="molecule type" value="Genomic_DNA"/>
</dbReference>
<keyword evidence="8" id="KW-0999">Mitochondrion inner membrane</keyword>
<evidence type="ECO:0000313" key="11">
    <source>
        <dbReference type="Proteomes" id="UP000011083"/>
    </source>
</evidence>
<dbReference type="RefSeq" id="XP_004340873.1">
    <property type="nucleotide sequence ID" value="XM_004340825.1"/>
</dbReference>
<feature type="region of interest" description="Disordered" evidence="9">
    <location>
        <begin position="44"/>
        <end position="83"/>
    </location>
</feature>